<evidence type="ECO:0008006" key="2">
    <source>
        <dbReference type="Google" id="ProtNLM"/>
    </source>
</evidence>
<dbReference type="PANTHER" id="PTHR36303:SF1">
    <property type="entry name" value="2',3'-CYCLIC-NUCLEOTIDE 2'-PHOSPHODIESTERASE"/>
    <property type="match status" value="1"/>
</dbReference>
<dbReference type="InterPro" id="IPR005235">
    <property type="entry name" value="YmdB-like"/>
</dbReference>
<evidence type="ECO:0000313" key="1">
    <source>
        <dbReference type="EMBL" id="SUZ48072.1"/>
    </source>
</evidence>
<dbReference type="SUPFAM" id="SSF56300">
    <property type="entry name" value="Metallo-dependent phosphatases"/>
    <property type="match status" value="1"/>
</dbReference>
<dbReference type="EMBL" id="UINC01000050">
    <property type="protein sequence ID" value="SUZ48072.1"/>
    <property type="molecule type" value="Genomic_DNA"/>
</dbReference>
<dbReference type="Gene3D" id="3.60.21.10">
    <property type="match status" value="1"/>
</dbReference>
<name>A0A381N0E4_9ZZZZ</name>
<organism evidence="1">
    <name type="scientific">marine metagenome</name>
    <dbReference type="NCBI Taxonomy" id="408172"/>
    <lineage>
        <taxon>unclassified sequences</taxon>
        <taxon>metagenomes</taxon>
        <taxon>ecological metagenomes</taxon>
    </lineage>
</organism>
<dbReference type="GO" id="GO:0004113">
    <property type="term" value="F:2',3'-cyclic-nucleotide 3'-phosphodiesterase activity"/>
    <property type="evidence" value="ECO:0007669"/>
    <property type="project" value="TreeGrafter"/>
</dbReference>
<protein>
    <recommendedName>
        <fullName evidence="2">YmdB family metallophosphoesterase</fullName>
    </recommendedName>
</protein>
<dbReference type="InterPro" id="IPR029052">
    <property type="entry name" value="Metallo-depent_PP-like"/>
</dbReference>
<sequence>MRILMVEDVIGKPCRSAVRALLPDLQREKSIDYVICTGENTASGFDSTADTASELLGSGADALTSGNRIRDKKEIIPLMDEGLPLIRPANYSDAPSRGYIHQGGVTVVNLMGRVCMAPSECSFLTDDALLGQSKGEGQSKVMMIGFNAEATSEKQAMGWYLDDQVSAVLSTHTHVGTTYLNDVGMTGP</sequence>
<dbReference type="AlphaFoldDB" id="A0A381N0E4"/>
<proteinExistence type="predicted"/>
<dbReference type="PANTHER" id="PTHR36303">
    <property type="entry name" value="2',3'-CYCLIC-NUCLEOTIDE 2'-PHOSPHODIESTERASE"/>
    <property type="match status" value="1"/>
</dbReference>
<reference evidence="1" key="1">
    <citation type="submission" date="2018-05" db="EMBL/GenBank/DDBJ databases">
        <authorList>
            <person name="Lanie J.A."/>
            <person name="Ng W.-L."/>
            <person name="Kazmierczak K.M."/>
            <person name="Andrzejewski T.M."/>
            <person name="Davidsen T.M."/>
            <person name="Wayne K.J."/>
            <person name="Tettelin H."/>
            <person name="Glass J.I."/>
            <person name="Rusch D."/>
            <person name="Podicherti R."/>
            <person name="Tsui H.-C.T."/>
            <person name="Winkler M.E."/>
        </authorList>
    </citation>
    <scope>NUCLEOTIDE SEQUENCE</scope>
</reference>
<accession>A0A381N0E4</accession>
<gene>
    <name evidence="1" type="ORF">METZ01_LOCUS926</name>
</gene>
<dbReference type="Pfam" id="PF13277">
    <property type="entry name" value="YmdB"/>
    <property type="match status" value="1"/>
</dbReference>